<protein>
    <submittedName>
        <fullName evidence="10">Chain-length determining protein</fullName>
    </submittedName>
</protein>
<keyword evidence="11" id="KW-1185">Reference proteome</keyword>
<evidence type="ECO:0000256" key="3">
    <source>
        <dbReference type="ARBA" id="ARBA00022692"/>
    </source>
</evidence>
<evidence type="ECO:0000313" key="11">
    <source>
        <dbReference type="Proteomes" id="UP000265560"/>
    </source>
</evidence>
<keyword evidence="3 7" id="KW-0812">Transmembrane</keyword>
<feature type="domain" description="Tyrosine-protein kinase G-rich" evidence="9">
    <location>
        <begin position="378"/>
        <end position="417"/>
    </location>
</feature>
<keyword evidence="2" id="KW-1003">Cell membrane</keyword>
<evidence type="ECO:0000256" key="2">
    <source>
        <dbReference type="ARBA" id="ARBA00022475"/>
    </source>
</evidence>
<evidence type="ECO:0000256" key="1">
    <source>
        <dbReference type="ARBA" id="ARBA00004651"/>
    </source>
</evidence>
<dbReference type="AlphaFoldDB" id="A0A385Z2P1"/>
<dbReference type="InterPro" id="IPR003856">
    <property type="entry name" value="LPS_length_determ_N"/>
</dbReference>
<dbReference type="SUPFAM" id="SSF160355">
    <property type="entry name" value="Bacterial polysaccharide co-polymerase-like"/>
    <property type="match status" value="2"/>
</dbReference>
<feature type="coiled-coil region" evidence="6">
    <location>
        <begin position="217"/>
        <end position="244"/>
    </location>
</feature>
<evidence type="ECO:0000313" key="10">
    <source>
        <dbReference type="EMBL" id="AYC32153.1"/>
    </source>
</evidence>
<dbReference type="Proteomes" id="UP000265560">
    <property type="component" value="Chromosome"/>
</dbReference>
<feature type="transmembrane region" description="Helical" evidence="7">
    <location>
        <begin position="394"/>
        <end position="414"/>
    </location>
</feature>
<keyword evidence="5 7" id="KW-0472">Membrane</keyword>
<proteinExistence type="predicted"/>
<dbReference type="OrthoDB" id="7028163at2"/>
<evidence type="ECO:0000256" key="5">
    <source>
        <dbReference type="ARBA" id="ARBA00023136"/>
    </source>
</evidence>
<comment type="subcellular location">
    <subcellularLocation>
        <location evidence="1">Cell membrane</location>
        <topology evidence="1">Multi-pass membrane protein</topology>
    </subcellularLocation>
</comment>
<evidence type="ECO:0000259" key="8">
    <source>
        <dbReference type="Pfam" id="PF02706"/>
    </source>
</evidence>
<evidence type="ECO:0000256" key="7">
    <source>
        <dbReference type="SAM" id="Phobius"/>
    </source>
</evidence>
<feature type="domain" description="Polysaccharide chain length determinant N-terminal" evidence="8">
    <location>
        <begin position="14"/>
        <end position="74"/>
    </location>
</feature>
<keyword evidence="4 7" id="KW-1133">Transmembrane helix</keyword>
<dbReference type="RefSeq" id="WP_119892775.1">
    <property type="nucleotide sequence ID" value="NZ_CP032419.1"/>
</dbReference>
<name>A0A385Z2P1_9PSED</name>
<evidence type="ECO:0000259" key="9">
    <source>
        <dbReference type="Pfam" id="PF13807"/>
    </source>
</evidence>
<organism evidence="10 11">
    <name type="scientific">Pseudomonas cavernae</name>
    <dbReference type="NCBI Taxonomy" id="2320867"/>
    <lineage>
        <taxon>Bacteria</taxon>
        <taxon>Pseudomonadati</taxon>
        <taxon>Pseudomonadota</taxon>
        <taxon>Gammaproteobacteria</taxon>
        <taxon>Pseudomonadales</taxon>
        <taxon>Pseudomonadaceae</taxon>
        <taxon>Pseudomonas</taxon>
    </lineage>
</organism>
<dbReference type="EMBL" id="CP032419">
    <property type="protein sequence ID" value="AYC32153.1"/>
    <property type="molecule type" value="Genomic_DNA"/>
</dbReference>
<dbReference type="PANTHER" id="PTHR32309">
    <property type="entry name" value="TYROSINE-PROTEIN KINASE"/>
    <property type="match status" value="1"/>
</dbReference>
<keyword evidence="6" id="KW-0175">Coiled coil</keyword>
<evidence type="ECO:0000256" key="6">
    <source>
        <dbReference type="SAM" id="Coils"/>
    </source>
</evidence>
<dbReference type="GO" id="GO:0004713">
    <property type="term" value="F:protein tyrosine kinase activity"/>
    <property type="evidence" value="ECO:0007669"/>
    <property type="project" value="TreeGrafter"/>
</dbReference>
<dbReference type="Pfam" id="PF13807">
    <property type="entry name" value="GNVR"/>
    <property type="match status" value="1"/>
</dbReference>
<dbReference type="PANTHER" id="PTHR32309:SF13">
    <property type="entry name" value="FERRIC ENTEROBACTIN TRANSPORT PROTEIN FEPE"/>
    <property type="match status" value="1"/>
</dbReference>
<dbReference type="KEGG" id="pcav:D3880_07055"/>
<dbReference type="Gene3D" id="3.30.1890.10">
    <property type="entry name" value="FepE-like"/>
    <property type="match status" value="2"/>
</dbReference>
<reference evidence="11" key="1">
    <citation type="submission" date="2018-09" db="EMBL/GenBank/DDBJ databases">
        <authorList>
            <person name="Zhu H."/>
        </authorList>
    </citation>
    <scope>NUCLEOTIDE SEQUENCE [LARGE SCALE GENOMIC DNA]</scope>
    <source>
        <strain evidence="11">K2W31S-8</strain>
    </source>
</reference>
<dbReference type="Pfam" id="PF02706">
    <property type="entry name" value="Wzz"/>
    <property type="match status" value="1"/>
</dbReference>
<sequence length="438" mass="48554">MNATAQLPHQYRNDEIDLRALLKSLWAQKSLILAVALTVAAIGACYVFLATPQYQVQSLVRPAALKDLDELNATGLYQLTPANALKRVGAAAESFGVRLQFFRDNPDLLAPLLQADQSPEQTFERFNREAFSVLQPDPKKTSGFSSYVGLSLTYPAGVDGVGIVNGLINSVIESERNRIREDFKAVVANRLALVQSQMAAQRASYEAGKEARIAALLETDRLKKNLLQDELNALRQQLQTRRQNRIKQLDEAILIAGQLGIAKPTTPAALGESGREVQGSVIRTEVNNQQIPLYFMGVEALQAERAALVARRSDDFTEPRISEIQKELSLLAHGREVESLRQRENEDLFLKNLGQLREEKARLEGLHVDFSRIQLVDIDQVAVAPQAPIKPRKILILGLGLMLGLMLGVFAAMLRVMFERPAEAHATTSRHLFEAAYS</sequence>
<gene>
    <name evidence="10" type="ORF">D3880_07055</name>
</gene>
<feature type="transmembrane region" description="Helical" evidence="7">
    <location>
        <begin position="31"/>
        <end position="49"/>
    </location>
</feature>
<dbReference type="InterPro" id="IPR050445">
    <property type="entry name" value="Bact_polysacc_biosynth/exp"/>
</dbReference>
<dbReference type="GO" id="GO:0005886">
    <property type="term" value="C:plasma membrane"/>
    <property type="evidence" value="ECO:0007669"/>
    <property type="project" value="UniProtKB-SubCell"/>
</dbReference>
<accession>A0A385Z2P1</accession>
<dbReference type="InterPro" id="IPR032807">
    <property type="entry name" value="GNVR"/>
</dbReference>
<evidence type="ECO:0000256" key="4">
    <source>
        <dbReference type="ARBA" id="ARBA00022989"/>
    </source>
</evidence>